<feature type="non-terminal residue" evidence="4">
    <location>
        <position position="749"/>
    </location>
</feature>
<dbReference type="Pfam" id="PF14252">
    <property type="entry name" value="DUF4347"/>
    <property type="match status" value="1"/>
</dbReference>
<dbReference type="GO" id="GO:0007156">
    <property type="term" value="P:homophilic cell adhesion via plasma membrane adhesion molecules"/>
    <property type="evidence" value="ECO:0007669"/>
    <property type="project" value="InterPro"/>
</dbReference>
<dbReference type="SUPFAM" id="SSF49313">
    <property type="entry name" value="Cadherin-like"/>
    <property type="match status" value="2"/>
</dbReference>
<dbReference type="InterPro" id="IPR002126">
    <property type="entry name" value="Cadherin-like_dom"/>
</dbReference>
<keyword evidence="1" id="KW-0812">Transmembrane</keyword>
<dbReference type="PANTHER" id="PTHR24026:SF126">
    <property type="entry name" value="PROTOCADHERIN FAT 4"/>
    <property type="match status" value="1"/>
</dbReference>
<dbReference type="PANTHER" id="PTHR24026">
    <property type="entry name" value="FAT ATYPICAL CADHERIN-RELATED"/>
    <property type="match status" value="1"/>
</dbReference>
<dbReference type="GO" id="GO:0005886">
    <property type="term" value="C:plasma membrane"/>
    <property type="evidence" value="ECO:0007669"/>
    <property type="project" value="UniProtKB-SubCell"/>
</dbReference>
<keyword evidence="5" id="KW-1185">Reference proteome</keyword>
<feature type="domain" description="Cadherin" evidence="3">
    <location>
        <begin position="392"/>
        <end position="487"/>
    </location>
</feature>
<dbReference type="InterPro" id="IPR025592">
    <property type="entry name" value="DUF4347"/>
</dbReference>
<accession>A0A318L4Z0</accession>
<dbReference type="PRINTS" id="PR00205">
    <property type="entry name" value="CADHERIN"/>
</dbReference>
<dbReference type="Pfam" id="PF00028">
    <property type="entry name" value="Cadherin"/>
    <property type="match status" value="2"/>
</dbReference>
<feature type="domain" description="Cadherin" evidence="3">
    <location>
        <begin position="595"/>
        <end position="683"/>
    </location>
</feature>
<keyword evidence="2" id="KW-1133">Transmembrane helix</keyword>
<name>A0A318L4Z0_9NEIS</name>
<organism evidence="4 5">
    <name type="scientific">Rivihabitans pingtungensis</name>
    <dbReference type="NCBI Taxonomy" id="1054498"/>
    <lineage>
        <taxon>Bacteria</taxon>
        <taxon>Pseudomonadati</taxon>
        <taxon>Pseudomonadota</taxon>
        <taxon>Betaproteobacteria</taxon>
        <taxon>Neisseriales</taxon>
        <taxon>Aquaspirillaceae</taxon>
        <taxon>Rivihabitans</taxon>
    </lineage>
</organism>
<dbReference type="Proteomes" id="UP000247555">
    <property type="component" value="Unassembled WGS sequence"/>
</dbReference>
<keyword evidence="2" id="KW-0472">Membrane</keyword>
<reference evidence="4 5" key="1">
    <citation type="submission" date="2018-05" db="EMBL/GenBank/DDBJ databases">
        <title>Genomic Encyclopedia of Type Strains, Phase IV (KMG-IV): sequencing the most valuable type-strain genomes for metagenomic binning, comparative biology and taxonomic classification.</title>
        <authorList>
            <person name="Goeker M."/>
        </authorList>
    </citation>
    <scope>NUCLEOTIDE SEQUENCE [LARGE SCALE GENOMIC DNA]</scope>
    <source>
        <strain evidence="4 5">DSM 29661</strain>
    </source>
</reference>
<dbReference type="InterPro" id="IPR006644">
    <property type="entry name" value="Cadg"/>
</dbReference>
<sequence length="749" mass="77096">MDIAFSPIEVIGADVTISDHFYRARPMNPAFFVRHPDTPTLYAAAKPASLIVVDQGIQDWPYLVSLLPASSAHTEVVILDGGLDQLATHLAHRPAGSLHTLHLLCHGRSGGLLLGKQWLTQANLATHADSLRQIGRALATDADWWVYGCEVAQGARGQRFVAELAQWSGAQLAAASTPIGAGHGWTLDVQVGRPSRQRIPAWLTKVANQYRGVLAASHDFDSTTDGGDYTSVATSTTWGWSAPITAIRLTAANGTWRMINDYGYNGIYGWGGSAFTGAWALNTGSSAGSSVTLTADINNDGVFGDAFWLKSLKLADPSNTGGIYTIKPNGASSGQELVEVPSSFTSLASYTPGVTSNFNRVTSVVIQFAGSASGIGLDDIDIAEPSNTAPTISSGDTASVAENAATSTVVYTTSASDAEGDAITYSLSGTDAAAFSIDTAGAVRLLSPADYETQPSYSFTVNAADGYATSSQAVTLSISNVNEAPTAVNFTSAGLNSATAVAGASVGTLSAADPDVGDTHTFSLALGNGSNDADNGKFTMLGNTLKVGATPLAAGSYHVLMRATDAGGYYLNQAKTIVISLANMAPVITSGASGSVAENAATSTVVYTATATDAESDALTYALTGTDAASFSIDTAGAVRLLSPANFEVKSSYSLTINVRDATHTTTKAVTLNVTDVNEAPSDISLSNSSVAENTATASALTIGSLTSADPDAGNTFTYSIVGGADQARFQLSGANLQFKAGTTLDYET</sequence>
<dbReference type="SMART" id="SM00112">
    <property type="entry name" value="CA"/>
    <property type="match status" value="2"/>
</dbReference>
<dbReference type="EMBL" id="QJKI01000021">
    <property type="protein sequence ID" value="PXX76747.1"/>
    <property type="molecule type" value="Genomic_DNA"/>
</dbReference>
<comment type="caution">
    <text evidence="4">The sequence shown here is derived from an EMBL/GenBank/DDBJ whole genome shotgun (WGS) entry which is preliminary data.</text>
</comment>
<dbReference type="GO" id="GO:0005509">
    <property type="term" value="F:calcium ion binding"/>
    <property type="evidence" value="ECO:0007669"/>
    <property type="project" value="InterPro"/>
</dbReference>
<evidence type="ECO:0000259" key="3">
    <source>
        <dbReference type="PROSITE" id="PS50268"/>
    </source>
</evidence>
<evidence type="ECO:0000313" key="4">
    <source>
        <dbReference type="EMBL" id="PXX76747.1"/>
    </source>
</evidence>
<protein>
    <submittedName>
        <fullName evidence="4">Cadherin domain-containing protein</fullName>
    </submittedName>
</protein>
<dbReference type="PROSITE" id="PS50268">
    <property type="entry name" value="CADHERIN_2"/>
    <property type="match status" value="2"/>
</dbReference>
<dbReference type="AlphaFoldDB" id="A0A318L4Z0"/>
<evidence type="ECO:0000256" key="2">
    <source>
        <dbReference type="ARBA" id="ARBA00022989"/>
    </source>
</evidence>
<dbReference type="Gene3D" id="2.60.40.60">
    <property type="entry name" value="Cadherins"/>
    <property type="match status" value="3"/>
</dbReference>
<dbReference type="CDD" id="cd11304">
    <property type="entry name" value="Cadherin_repeat"/>
    <property type="match status" value="3"/>
</dbReference>
<dbReference type="InterPro" id="IPR015919">
    <property type="entry name" value="Cadherin-like_sf"/>
</dbReference>
<dbReference type="SMART" id="SM00736">
    <property type="entry name" value="CADG"/>
    <property type="match status" value="3"/>
</dbReference>
<evidence type="ECO:0000256" key="1">
    <source>
        <dbReference type="ARBA" id="ARBA00022692"/>
    </source>
</evidence>
<proteinExistence type="predicted"/>
<gene>
    <name evidence="4" type="ORF">DFR34_1211</name>
</gene>
<evidence type="ECO:0000313" key="5">
    <source>
        <dbReference type="Proteomes" id="UP000247555"/>
    </source>
</evidence>